<feature type="transmembrane region" description="Helical" evidence="1">
    <location>
        <begin position="12"/>
        <end position="31"/>
    </location>
</feature>
<reference evidence="3 4" key="1">
    <citation type="submission" date="2018-09" db="EMBL/GenBank/DDBJ databases">
        <title>Whole genome sequencing of Microbacterium oryzae strain MB-10T.</title>
        <authorList>
            <person name="Das S.K."/>
        </authorList>
    </citation>
    <scope>NUCLEOTIDE SEQUENCE [LARGE SCALE GENOMIC DNA]</scope>
    <source>
        <strain evidence="3 4">MB-10</strain>
    </source>
</reference>
<evidence type="ECO:0000259" key="2">
    <source>
        <dbReference type="Pfam" id="PF04892"/>
    </source>
</evidence>
<keyword evidence="1" id="KW-1133">Transmembrane helix</keyword>
<evidence type="ECO:0000256" key="1">
    <source>
        <dbReference type="SAM" id="Phobius"/>
    </source>
</evidence>
<gene>
    <name evidence="3" type="ORF">D7D94_03100</name>
</gene>
<keyword evidence="1" id="KW-0812">Transmembrane</keyword>
<keyword evidence="4" id="KW-1185">Reference proteome</keyword>
<dbReference type="Pfam" id="PF04892">
    <property type="entry name" value="VanZ"/>
    <property type="match status" value="1"/>
</dbReference>
<dbReference type="InterPro" id="IPR053150">
    <property type="entry name" value="Teicoplanin_resist-assoc"/>
</dbReference>
<evidence type="ECO:0000313" key="4">
    <source>
        <dbReference type="Proteomes" id="UP000422989"/>
    </source>
</evidence>
<keyword evidence="1" id="KW-0472">Membrane</keyword>
<dbReference type="PANTHER" id="PTHR36834">
    <property type="entry name" value="MEMBRANE PROTEIN-RELATED"/>
    <property type="match status" value="1"/>
</dbReference>
<feature type="transmembrane region" description="Helical" evidence="1">
    <location>
        <begin position="117"/>
        <end position="138"/>
    </location>
</feature>
<evidence type="ECO:0000313" key="3">
    <source>
        <dbReference type="EMBL" id="QGU26765.1"/>
    </source>
</evidence>
<dbReference type="Proteomes" id="UP000422989">
    <property type="component" value="Chromosome"/>
</dbReference>
<feature type="domain" description="VanZ-like" evidence="2">
    <location>
        <begin position="49"/>
        <end position="166"/>
    </location>
</feature>
<feature type="transmembrane region" description="Helical" evidence="1">
    <location>
        <begin position="90"/>
        <end position="108"/>
    </location>
</feature>
<dbReference type="AlphaFoldDB" id="A0A6I6DPC5"/>
<feature type="transmembrane region" description="Helical" evidence="1">
    <location>
        <begin position="43"/>
        <end position="64"/>
    </location>
</feature>
<accession>A0A6I6DPC5</accession>
<feature type="transmembrane region" description="Helical" evidence="1">
    <location>
        <begin position="150"/>
        <end position="172"/>
    </location>
</feature>
<proteinExistence type="predicted"/>
<dbReference type="KEGG" id="moj:D7D94_03100"/>
<dbReference type="RefSeq" id="WP_156241169.1">
    <property type="nucleotide sequence ID" value="NZ_BAAAZL010000002.1"/>
</dbReference>
<protein>
    <submittedName>
        <fullName evidence="3">VanZ family protein</fullName>
    </submittedName>
</protein>
<dbReference type="EMBL" id="CP032550">
    <property type="protein sequence ID" value="QGU26765.1"/>
    <property type="molecule type" value="Genomic_DNA"/>
</dbReference>
<dbReference type="InterPro" id="IPR006976">
    <property type="entry name" value="VanZ-like"/>
</dbReference>
<dbReference type="PANTHER" id="PTHR36834:SF1">
    <property type="entry name" value="INTEGRAL MEMBRANE PROTEIN"/>
    <property type="match status" value="1"/>
</dbReference>
<sequence length="209" mass="22891">MSSNPFGEVPVLPVAVPFGVVVFVIQLVFLLRRGRFTWPRAAVAAAISVYAAGVFANTVFPIFLNPPPNEEPWAPALALIPFHDYELADALTNVVVFVPLGILIPLLMRRPSWWKTLLTAAVVSLTIELLQLAAQRLFSGGHVADINDFIWNTVGGVVGYVIFVVLTHAPILSAVVDRFRWHSAAGAAHLVWLARSDRPAAPAWNDRIR</sequence>
<name>A0A6I6DPC5_9MICO</name>
<organism evidence="3 4">
    <name type="scientific">Microbacterium oryzae</name>
    <dbReference type="NCBI Taxonomy" id="743009"/>
    <lineage>
        <taxon>Bacteria</taxon>
        <taxon>Bacillati</taxon>
        <taxon>Actinomycetota</taxon>
        <taxon>Actinomycetes</taxon>
        <taxon>Micrococcales</taxon>
        <taxon>Microbacteriaceae</taxon>
        <taxon>Microbacterium</taxon>
    </lineage>
</organism>
<dbReference type="OrthoDB" id="3296153at2"/>